<keyword evidence="2" id="KW-1133">Transmembrane helix</keyword>
<dbReference type="Proteomes" id="UP000517916">
    <property type="component" value="Unassembled WGS sequence"/>
</dbReference>
<keyword evidence="4" id="KW-1185">Reference proteome</keyword>
<evidence type="ECO:0000313" key="3">
    <source>
        <dbReference type="EMBL" id="MBA8927384.1"/>
    </source>
</evidence>
<keyword evidence="2" id="KW-0472">Membrane</keyword>
<sequence length="332" mass="35254">MVEDELASSVVWALSQYLTRKAEIGAKAYDAQLEDLLSQLEAKLSIPYLAEVFERFKENPADLVEVDVLRLNLAREIRDDPAFAQQLSLTLGGRTVSELKPGDTRKRWLGIAAVAAVVVALPVAFVLGRSTSSTPAALPETTKVNAATSTAAPITTTTATSTTSSSAPSTTAATPGVPGDGGTLAKGAPVLLSDLPRPNDKWTFQYGDHDVQLTQYQSSLWSTLTTCNSDYYSGTQQFRLKNFSRIEVKAVGTDSTSDPGLAVKFEIFVNNDTIHPVATALVNPGEAKPLAADLPANTFALTLRSSLTTVDKTVCRKGNAVWGSPYAVASGS</sequence>
<feature type="compositionally biased region" description="Low complexity" evidence="1">
    <location>
        <begin position="155"/>
        <end position="175"/>
    </location>
</feature>
<accession>A0ABR6BLE9</accession>
<evidence type="ECO:0000256" key="2">
    <source>
        <dbReference type="SAM" id="Phobius"/>
    </source>
</evidence>
<keyword evidence="2" id="KW-0812">Transmembrane</keyword>
<proteinExistence type="predicted"/>
<dbReference type="EMBL" id="JACJID010000003">
    <property type="protein sequence ID" value="MBA8927384.1"/>
    <property type="molecule type" value="Genomic_DNA"/>
</dbReference>
<reference evidence="3 4" key="1">
    <citation type="submission" date="2020-08" db="EMBL/GenBank/DDBJ databases">
        <title>Genomic Encyclopedia of Archaeal and Bacterial Type Strains, Phase II (KMG-II): from individual species to whole genera.</title>
        <authorList>
            <person name="Goeker M."/>
        </authorList>
    </citation>
    <scope>NUCLEOTIDE SEQUENCE [LARGE SCALE GENOMIC DNA]</scope>
    <source>
        <strain evidence="3 4">DSM 43850</strain>
    </source>
</reference>
<feature type="transmembrane region" description="Helical" evidence="2">
    <location>
        <begin position="108"/>
        <end position="128"/>
    </location>
</feature>
<dbReference type="RefSeq" id="WP_182838316.1">
    <property type="nucleotide sequence ID" value="NZ_BAAABQ010000057.1"/>
</dbReference>
<protein>
    <recommendedName>
        <fullName evidence="5">NPCBM/NEW2 domain-containing protein</fullName>
    </recommendedName>
</protein>
<evidence type="ECO:0000313" key="4">
    <source>
        <dbReference type="Proteomes" id="UP000517916"/>
    </source>
</evidence>
<name>A0ABR6BLE9_9PSEU</name>
<feature type="region of interest" description="Disordered" evidence="1">
    <location>
        <begin position="155"/>
        <end position="190"/>
    </location>
</feature>
<comment type="caution">
    <text evidence="3">The sequence shown here is derived from an EMBL/GenBank/DDBJ whole genome shotgun (WGS) entry which is preliminary data.</text>
</comment>
<gene>
    <name evidence="3" type="ORF">BC739_004590</name>
</gene>
<evidence type="ECO:0008006" key="5">
    <source>
        <dbReference type="Google" id="ProtNLM"/>
    </source>
</evidence>
<organism evidence="3 4">
    <name type="scientific">Kutzneria viridogrisea</name>
    <dbReference type="NCBI Taxonomy" id="47990"/>
    <lineage>
        <taxon>Bacteria</taxon>
        <taxon>Bacillati</taxon>
        <taxon>Actinomycetota</taxon>
        <taxon>Actinomycetes</taxon>
        <taxon>Pseudonocardiales</taxon>
        <taxon>Pseudonocardiaceae</taxon>
        <taxon>Kutzneria</taxon>
    </lineage>
</organism>
<evidence type="ECO:0000256" key="1">
    <source>
        <dbReference type="SAM" id="MobiDB-lite"/>
    </source>
</evidence>